<dbReference type="STRING" id="104452.A0A0L7KR16"/>
<organism evidence="1 2">
    <name type="scientific">Operophtera brumata</name>
    <name type="common">Winter moth</name>
    <name type="synonym">Phalaena brumata</name>
    <dbReference type="NCBI Taxonomy" id="104452"/>
    <lineage>
        <taxon>Eukaryota</taxon>
        <taxon>Metazoa</taxon>
        <taxon>Ecdysozoa</taxon>
        <taxon>Arthropoda</taxon>
        <taxon>Hexapoda</taxon>
        <taxon>Insecta</taxon>
        <taxon>Pterygota</taxon>
        <taxon>Neoptera</taxon>
        <taxon>Endopterygota</taxon>
        <taxon>Lepidoptera</taxon>
        <taxon>Glossata</taxon>
        <taxon>Ditrysia</taxon>
        <taxon>Geometroidea</taxon>
        <taxon>Geometridae</taxon>
        <taxon>Larentiinae</taxon>
        <taxon>Operophtera</taxon>
    </lineage>
</organism>
<sequence>MDRKKIIRKSIKLLIPLLVEELTELLAQEKSRVWTRPWILRRPELGATNTIFSELQLEDPDEFRALLRMTVENFNTLLENITSMIQREDTVLREAIPARTKLQVALCYIVTGISYKLEIP</sequence>
<evidence type="ECO:0000313" key="2">
    <source>
        <dbReference type="Proteomes" id="UP000037510"/>
    </source>
</evidence>
<proteinExistence type="predicted"/>
<keyword evidence="2" id="KW-1185">Reference proteome</keyword>
<dbReference type="Proteomes" id="UP000037510">
    <property type="component" value="Unassembled WGS sequence"/>
</dbReference>
<evidence type="ECO:0000313" key="1">
    <source>
        <dbReference type="EMBL" id="KOB65723.1"/>
    </source>
</evidence>
<reference evidence="1 2" key="1">
    <citation type="journal article" date="2015" name="Genome Biol. Evol.">
        <title>The genome of winter moth (Operophtera brumata) provides a genomic perspective on sexual dimorphism and phenology.</title>
        <authorList>
            <person name="Derks M.F."/>
            <person name="Smit S."/>
            <person name="Salis L."/>
            <person name="Schijlen E."/>
            <person name="Bossers A."/>
            <person name="Mateman C."/>
            <person name="Pijl A.S."/>
            <person name="de Ridder D."/>
            <person name="Groenen M.A."/>
            <person name="Visser M.E."/>
            <person name="Megens H.J."/>
        </authorList>
    </citation>
    <scope>NUCLEOTIDE SEQUENCE [LARGE SCALE GENOMIC DNA]</scope>
    <source>
        <strain evidence="1">WM2013NL</strain>
        <tissue evidence="1">Head and thorax</tissue>
    </source>
</reference>
<name>A0A0L7KR16_OPEBR</name>
<protein>
    <submittedName>
        <fullName evidence="1">Uncharacterized protein</fullName>
    </submittedName>
</protein>
<dbReference type="AlphaFoldDB" id="A0A0L7KR16"/>
<dbReference type="EMBL" id="JTDY01006746">
    <property type="protein sequence ID" value="KOB65723.1"/>
    <property type="molecule type" value="Genomic_DNA"/>
</dbReference>
<accession>A0A0L7KR16</accession>
<gene>
    <name evidence="1" type="ORF">OBRU01_19177</name>
</gene>
<comment type="caution">
    <text evidence="1">The sequence shown here is derived from an EMBL/GenBank/DDBJ whole genome shotgun (WGS) entry which is preliminary data.</text>
</comment>